<dbReference type="SUPFAM" id="SSF109604">
    <property type="entry name" value="HD-domain/PDEase-like"/>
    <property type="match status" value="1"/>
</dbReference>
<reference evidence="2 3" key="1">
    <citation type="submission" date="2018-03" db="EMBL/GenBank/DDBJ databases">
        <title>Genomic Encyclopedia of Archaeal and Bacterial Type Strains, Phase II (KMG-II): from individual species to whole genera.</title>
        <authorList>
            <person name="Goeker M."/>
        </authorList>
    </citation>
    <scope>NUCLEOTIDE SEQUENCE [LARGE SCALE GENOMIC DNA]</scope>
    <source>
        <strain evidence="2 3">DSM 29057</strain>
    </source>
</reference>
<sequence>MLELTERQWALFDYVKEMHGGQKRKYTGAPYYTHLLSVANRVEQYVQNGYETEIALCHDLIEDTECSLADLSYKLMSIGYNIEEDEVILACVDDLTDKYTTEKYPSLNRAERKELESARIVTSRPVAQTVKYADIIDNMLSLAEHDPGFARVYAREVDHYLWKINMGNPRLYAACCELLTEVKGKLGIDQN</sequence>
<comment type="caution">
    <text evidence="2">The sequence shown here is derived from an EMBL/GenBank/DDBJ whole genome shotgun (WGS) entry which is preliminary data.</text>
</comment>
<dbReference type="OrthoDB" id="9802385at2"/>
<dbReference type="EMBL" id="PYAS01000013">
    <property type="protein sequence ID" value="PSL24766.1"/>
    <property type="molecule type" value="Genomic_DNA"/>
</dbReference>
<feature type="domain" description="HD/PDEase" evidence="1">
    <location>
        <begin position="27"/>
        <end position="148"/>
    </location>
</feature>
<organism evidence="2 3">
    <name type="scientific">Dyadobacter jiangsuensis</name>
    <dbReference type="NCBI Taxonomy" id="1591085"/>
    <lineage>
        <taxon>Bacteria</taxon>
        <taxon>Pseudomonadati</taxon>
        <taxon>Bacteroidota</taxon>
        <taxon>Cytophagia</taxon>
        <taxon>Cytophagales</taxon>
        <taxon>Spirosomataceae</taxon>
        <taxon>Dyadobacter</taxon>
    </lineage>
</organism>
<dbReference type="GO" id="GO:0008893">
    <property type="term" value="F:guanosine-3',5'-bis(diphosphate) 3'-diphosphatase activity"/>
    <property type="evidence" value="ECO:0007669"/>
    <property type="project" value="TreeGrafter"/>
</dbReference>
<dbReference type="PANTHER" id="PTHR46246:SF1">
    <property type="entry name" value="GUANOSINE-3',5'-BIS(DIPHOSPHATE) 3'-PYROPHOSPHOHYDROLASE MESH1"/>
    <property type="match status" value="1"/>
</dbReference>
<proteinExistence type="predicted"/>
<accession>A0A2P8FSR9</accession>
<gene>
    <name evidence="2" type="ORF">CLV60_113191</name>
</gene>
<dbReference type="SMART" id="SM00471">
    <property type="entry name" value="HDc"/>
    <property type="match status" value="1"/>
</dbReference>
<dbReference type="InterPro" id="IPR052194">
    <property type="entry name" value="MESH1"/>
</dbReference>
<dbReference type="RefSeq" id="WP_106598099.1">
    <property type="nucleotide sequence ID" value="NZ_PYAS01000013.1"/>
</dbReference>
<dbReference type="PANTHER" id="PTHR46246">
    <property type="entry name" value="GUANOSINE-3',5'-BIS(DIPHOSPHATE) 3'-PYROPHOSPHOHYDROLASE MESH1"/>
    <property type="match status" value="1"/>
</dbReference>
<evidence type="ECO:0000313" key="3">
    <source>
        <dbReference type="Proteomes" id="UP000241964"/>
    </source>
</evidence>
<protein>
    <recommendedName>
        <fullName evidence="1">HD/PDEase domain-containing protein</fullName>
    </recommendedName>
</protein>
<keyword evidence="3" id="KW-1185">Reference proteome</keyword>
<dbReference type="AlphaFoldDB" id="A0A2P8FSR9"/>
<evidence type="ECO:0000313" key="2">
    <source>
        <dbReference type="EMBL" id="PSL24766.1"/>
    </source>
</evidence>
<dbReference type="Proteomes" id="UP000241964">
    <property type="component" value="Unassembled WGS sequence"/>
</dbReference>
<evidence type="ECO:0000259" key="1">
    <source>
        <dbReference type="SMART" id="SM00471"/>
    </source>
</evidence>
<dbReference type="InterPro" id="IPR003607">
    <property type="entry name" value="HD/PDEase_dom"/>
</dbReference>
<dbReference type="Gene3D" id="1.10.3210.10">
    <property type="entry name" value="Hypothetical protein af1432"/>
    <property type="match status" value="1"/>
</dbReference>
<name>A0A2P8FSR9_9BACT</name>